<reference evidence="1 2" key="1">
    <citation type="submission" date="2017-05" db="EMBL/GenBank/DDBJ databases">
        <title>Acinetobacter populi ANC 5415 (= PBJ7), whole genome shotgun sequencing project.</title>
        <authorList>
            <person name="Nemec A."/>
            <person name="Radolfova-Krizova L."/>
        </authorList>
    </citation>
    <scope>NUCLEOTIDE SEQUENCE [LARGE SCALE GENOMIC DNA]</scope>
    <source>
        <strain evidence="1 2">PBJ7</strain>
    </source>
</reference>
<comment type="caution">
    <text evidence="1">The sequence shown here is derived from an EMBL/GenBank/DDBJ whole genome shotgun (WGS) entry which is preliminary data.</text>
</comment>
<dbReference type="RefSeq" id="WP_087620764.1">
    <property type="nucleotide sequence ID" value="NZ_NEXX01000003.1"/>
</dbReference>
<evidence type="ECO:0000313" key="1">
    <source>
        <dbReference type="EMBL" id="OUY07166.1"/>
    </source>
</evidence>
<organism evidence="1 2">
    <name type="scientific">Acinetobacter populi</name>
    <dbReference type="NCBI Taxonomy" id="1582270"/>
    <lineage>
        <taxon>Bacteria</taxon>
        <taxon>Pseudomonadati</taxon>
        <taxon>Pseudomonadota</taxon>
        <taxon>Gammaproteobacteria</taxon>
        <taxon>Moraxellales</taxon>
        <taxon>Moraxellaceae</taxon>
        <taxon>Acinetobacter</taxon>
    </lineage>
</organism>
<dbReference type="OrthoDB" id="6717385at2"/>
<dbReference type="InterPro" id="IPR021333">
    <property type="entry name" value="DUF2946"/>
</dbReference>
<dbReference type="AlphaFoldDB" id="A0A1Z9YY71"/>
<dbReference type="EMBL" id="NEXX01000003">
    <property type="protein sequence ID" value="OUY07166.1"/>
    <property type="molecule type" value="Genomic_DNA"/>
</dbReference>
<evidence type="ECO:0000313" key="2">
    <source>
        <dbReference type="Proteomes" id="UP000196536"/>
    </source>
</evidence>
<keyword evidence="2" id="KW-1185">Reference proteome</keyword>
<sequence length="144" mass="16469">MFYRSGILLGFFAVFLQIAVFLQALLPVQYQISPICETISRALSIEQQHTPQHSSHHVSLSDHSQHQLSTSSTIHDGHHHDIHHQCQYCTVYANLVLPPELGVKEVLERIQVRLLLFKRTLAHVYFALQRLFLLPQGRAPPVFA</sequence>
<dbReference type="Proteomes" id="UP000196536">
    <property type="component" value="Unassembled WGS sequence"/>
</dbReference>
<dbReference type="Pfam" id="PF11162">
    <property type="entry name" value="DUF2946"/>
    <property type="match status" value="1"/>
</dbReference>
<accession>A0A1Z9YY71</accession>
<protein>
    <submittedName>
        <fullName evidence="1">DUF2946 domain-containing protein</fullName>
    </submittedName>
</protein>
<name>A0A1Z9YY71_9GAMM</name>
<gene>
    <name evidence="1" type="ORF">CAP51_10810</name>
</gene>
<proteinExistence type="predicted"/>